<feature type="transmembrane region" description="Helical" evidence="1">
    <location>
        <begin position="12"/>
        <end position="31"/>
    </location>
</feature>
<dbReference type="RefSeq" id="WP_078807297.1">
    <property type="nucleotide sequence ID" value="NZ_FUXI01000014.1"/>
</dbReference>
<dbReference type="InterPro" id="IPR038690">
    <property type="entry name" value="NusG_2_sf"/>
</dbReference>
<evidence type="ECO:0000256" key="1">
    <source>
        <dbReference type="SAM" id="Phobius"/>
    </source>
</evidence>
<proteinExistence type="predicted"/>
<dbReference type="STRING" id="263852.SAMN02745116_01362"/>
<dbReference type="Pfam" id="PF07009">
    <property type="entry name" value="NusG_II"/>
    <property type="match status" value="1"/>
</dbReference>
<dbReference type="Gene3D" id="2.60.320.10">
    <property type="entry name" value="N-utilization substance G protein NusG, insert domain"/>
    <property type="match status" value="1"/>
</dbReference>
<dbReference type="Proteomes" id="UP000190328">
    <property type="component" value="Unassembled WGS sequence"/>
</dbReference>
<keyword evidence="1" id="KW-1133">Transmembrane helix</keyword>
<keyword evidence="1" id="KW-0472">Membrane</keyword>
<dbReference type="AlphaFoldDB" id="A0A1T4NBF1"/>
<keyword evidence="1" id="KW-0812">Transmembrane</keyword>
<reference evidence="2 3" key="1">
    <citation type="submission" date="2017-02" db="EMBL/GenBank/DDBJ databases">
        <authorList>
            <person name="Peterson S.W."/>
        </authorList>
    </citation>
    <scope>NUCLEOTIDE SEQUENCE [LARGE SCALE GENOMIC DNA]</scope>
    <source>
        <strain evidence="2 3">ATCC BAA-1030</strain>
    </source>
</reference>
<organism evidence="2 3">
    <name type="scientific">Pilibacter termitis</name>
    <dbReference type="NCBI Taxonomy" id="263852"/>
    <lineage>
        <taxon>Bacteria</taxon>
        <taxon>Bacillati</taxon>
        <taxon>Bacillota</taxon>
        <taxon>Bacilli</taxon>
        <taxon>Lactobacillales</taxon>
        <taxon>Enterococcaceae</taxon>
        <taxon>Pilibacter</taxon>
    </lineage>
</organism>
<gene>
    <name evidence="2" type="ORF">SAMN02745116_01362</name>
</gene>
<name>A0A1T4NBF1_9ENTE</name>
<dbReference type="OrthoDB" id="47603at2"/>
<accession>A0A1T4NBF1</accession>
<protein>
    <submittedName>
        <fullName evidence="2">Uncharacterized protein</fullName>
    </submittedName>
</protein>
<evidence type="ECO:0000313" key="2">
    <source>
        <dbReference type="EMBL" id="SJZ76554.1"/>
    </source>
</evidence>
<keyword evidence="3" id="KW-1185">Reference proteome</keyword>
<evidence type="ECO:0000313" key="3">
    <source>
        <dbReference type="Proteomes" id="UP000190328"/>
    </source>
</evidence>
<sequence length="134" mass="15264">MHKKLLELKIKTWDIIILTCLLLASFTPWVITSIQHQNNSKVTYVAELRANNKKIRTFDLSKNTTFEYKDKDGDYNKIVVKDGKIRIVEANCADQICVRRGWISQGGQTIVCLPHKLVIEVIASDGNQEGSVIY</sequence>
<dbReference type="CDD" id="cd09911">
    <property type="entry name" value="Lin0431_like"/>
    <property type="match status" value="1"/>
</dbReference>
<dbReference type="EMBL" id="FUXI01000014">
    <property type="protein sequence ID" value="SJZ76554.1"/>
    <property type="molecule type" value="Genomic_DNA"/>
</dbReference>